<dbReference type="RefSeq" id="WP_378064412.1">
    <property type="nucleotide sequence ID" value="NZ_JBHSBL010000002.1"/>
</dbReference>
<evidence type="ECO:0000313" key="4">
    <source>
        <dbReference type="Proteomes" id="UP001595867"/>
    </source>
</evidence>
<feature type="chain" id="PRO_5045927212" evidence="1">
    <location>
        <begin position="19"/>
        <end position="346"/>
    </location>
</feature>
<keyword evidence="1" id="KW-0732">Signal</keyword>
<dbReference type="Pfam" id="PF01471">
    <property type="entry name" value="PG_binding_1"/>
    <property type="match status" value="1"/>
</dbReference>
<feature type="signal peptide" evidence="1">
    <location>
        <begin position="1"/>
        <end position="18"/>
    </location>
</feature>
<organism evidence="3 4">
    <name type="scientific">Actinoplanes subglobosus</name>
    <dbReference type="NCBI Taxonomy" id="1547892"/>
    <lineage>
        <taxon>Bacteria</taxon>
        <taxon>Bacillati</taxon>
        <taxon>Actinomycetota</taxon>
        <taxon>Actinomycetes</taxon>
        <taxon>Micromonosporales</taxon>
        <taxon>Micromonosporaceae</taxon>
        <taxon>Actinoplanes</taxon>
    </lineage>
</organism>
<feature type="domain" description="Peptidoglycan binding-like" evidence="2">
    <location>
        <begin position="109"/>
        <end position="160"/>
    </location>
</feature>
<dbReference type="SUPFAM" id="SSF47090">
    <property type="entry name" value="PGBD-like"/>
    <property type="match status" value="1"/>
</dbReference>
<proteinExistence type="predicted"/>
<keyword evidence="4" id="KW-1185">Reference proteome</keyword>
<accession>A0ABV8IGQ1</accession>
<comment type="caution">
    <text evidence="3">The sequence shown here is derived from an EMBL/GenBank/DDBJ whole genome shotgun (WGS) entry which is preliminary data.</text>
</comment>
<dbReference type="Gene3D" id="2.40.420.20">
    <property type="match status" value="1"/>
</dbReference>
<reference evidence="4" key="1">
    <citation type="journal article" date="2019" name="Int. J. Syst. Evol. Microbiol.">
        <title>The Global Catalogue of Microorganisms (GCM) 10K type strain sequencing project: providing services to taxonomists for standard genome sequencing and annotation.</title>
        <authorList>
            <consortium name="The Broad Institute Genomics Platform"/>
            <consortium name="The Broad Institute Genome Sequencing Center for Infectious Disease"/>
            <person name="Wu L."/>
            <person name="Ma J."/>
        </authorList>
    </citation>
    <scope>NUCLEOTIDE SEQUENCE [LARGE SCALE GENOMIC DNA]</scope>
    <source>
        <strain evidence="4">TBRC 5832</strain>
    </source>
</reference>
<evidence type="ECO:0000256" key="1">
    <source>
        <dbReference type="SAM" id="SignalP"/>
    </source>
</evidence>
<dbReference type="InterPro" id="IPR036365">
    <property type="entry name" value="PGBD-like_sf"/>
</dbReference>
<evidence type="ECO:0000313" key="3">
    <source>
        <dbReference type="EMBL" id="MFC4063404.1"/>
    </source>
</evidence>
<dbReference type="EMBL" id="JBHSBL010000002">
    <property type="protein sequence ID" value="MFC4063404.1"/>
    <property type="molecule type" value="Genomic_DNA"/>
</dbReference>
<evidence type="ECO:0000259" key="2">
    <source>
        <dbReference type="Pfam" id="PF01471"/>
    </source>
</evidence>
<sequence>MSYVKGTMVALLSLGACGAPTPAAEQPVDLPTVSVQRTDLSSATRVDGTLGYGGSFTVLGPGSGRITWLPGVGEIVGRGRAVFRVDGRVVPLLFGAAPLFRTLGSGVSRGSDVRVLERNLKAMGYGQDLTVDSRFTSATRAAVRRWQRALGTTVTGTVGPGDVIVLPGPIRITSLTAVPSGPAAGTILTASGTTRQVTVQLPVGSQRLAVPEAAVRIELPGGASTTGRITEVGTVATAETTNARSQTGQSTESATITVLIGLDRPSDAGRLDGAPVVVAFTSGERRNVLAVPVNALLAADRTYTVSVVGDGGAVTSVPVTLGIFDGDLVEVTGALAEGAKVQVPAS</sequence>
<dbReference type="InterPro" id="IPR002477">
    <property type="entry name" value="Peptidoglycan-bd-like"/>
</dbReference>
<name>A0ABV8IGQ1_9ACTN</name>
<dbReference type="Proteomes" id="UP001595867">
    <property type="component" value="Unassembled WGS sequence"/>
</dbReference>
<dbReference type="PROSITE" id="PS51257">
    <property type="entry name" value="PROKAR_LIPOPROTEIN"/>
    <property type="match status" value="1"/>
</dbReference>
<protein>
    <submittedName>
        <fullName evidence="3">Peptidoglycan-binding protein</fullName>
    </submittedName>
</protein>
<dbReference type="Gene3D" id="1.10.101.10">
    <property type="entry name" value="PGBD-like superfamily/PGBD"/>
    <property type="match status" value="1"/>
</dbReference>
<dbReference type="InterPro" id="IPR036366">
    <property type="entry name" value="PGBDSf"/>
</dbReference>
<gene>
    <name evidence="3" type="ORF">ACFO0C_00555</name>
</gene>